<reference evidence="2" key="2">
    <citation type="submission" date="2025-08" db="UniProtKB">
        <authorList>
            <consortium name="RefSeq"/>
        </authorList>
    </citation>
    <scope>IDENTIFICATION</scope>
    <source>
        <tissue evidence="2">Leaf</tissue>
    </source>
</reference>
<accession>A0AC58T0C7</accession>
<evidence type="ECO:0000313" key="1">
    <source>
        <dbReference type="Proteomes" id="UP000790787"/>
    </source>
</evidence>
<proteinExistence type="predicted"/>
<protein>
    <submittedName>
        <fullName evidence="2">Sister chromatid cohesion 1 protein 2</fullName>
    </submittedName>
</protein>
<dbReference type="RefSeq" id="XP_075090691.1">
    <property type="nucleotide sequence ID" value="XM_075234590.1"/>
</dbReference>
<evidence type="ECO:0000313" key="2">
    <source>
        <dbReference type="RefSeq" id="XP_075090691.1"/>
    </source>
</evidence>
<organism evidence="1 2">
    <name type="scientific">Nicotiana tabacum</name>
    <name type="common">Common tobacco</name>
    <dbReference type="NCBI Taxonomy" id="4097"/>
    <lineage>
        <taxon>Eukaryota</taxon>
        <taxon>Viridiplantae</taxon>
        <taxon>Streptophyta</taxon>
        <taxon>Embryophyta</taxon>
        <taxon>Tracheophyta</taxon>
        <taxon>Spermatophyta</taxon>
        <taxon>Magnoliopsida</taxon>
        <taxon>eudicotyledons</taxon>
        <taxon>Gunneridae</taxon>
        <taxon>Pentapetalae</taxon>
        <taxon>asterids</taxon>
        <taxon>lamiids</taxon>
        <taxon>Solanales</taxon>
        <taxon>Solanaceae</taxon>
        <taxon>Nicotianoideae</taxon>
        <taxon>Nicotianeae</taxon>
        <taxon>Nicotiana</taxon>
    </lineage>
</organism>
<gene>
    <name evidence="2" type="primary">LOC107770136</name>
</gene>
<name>A0AC58T0C7_TOBAC</name>
<reference evidence="1" key="1">
    <citation type="journal article" date="2014" name="Nat. Commun.">
        <title>The tobacco genome sequence and its comparison with those of tomato and potato.</title>
        <authorList>
            <person name="Sierro N."/>
            <person name="Battey J.N."/>
            <person name="Ouadi S."/>
            <person name="Bakaher N."/>
            <person name="Bovet L."/>
            <person name="Willig A."/>
            <person name="Goepfert S."/>
            <person name="Peitsch M.C."/>
            <person name="Ivanov N.V."/>
        </authorList>
    </citation>
    <scope>NUCLEOTIDE SEQUENCE [LARGE SCALE GENOMIC DNA]</scope>
</reference>
<dbReference type="Proteomes" id="UP000790787">
    <property type="component" value="Chromosome 17"/>
</dbReference>
<sequence length="715" mass="80200">MFYSQFLLSKNGALRTIWFAAHFHKRLKKDQVQQTNIPSSVDKILKDGAPVVTYRILGPLLLGVVRIYSKKVEYLLHDCNHFLVKLGDFATHKRSTSKLSALRIEGLRAPNCSIKRPKKFELDTFELEVLEDQNASSGHVASREEIMLSDAWRSEQTRFGLSSKNEEDVSRSESLTTDHTPVRDVCSPHLMDKDVHFRPSLGSGHSAALWHLNGTRFSLEERFEPMTFGDLDFQMTSDKTADHQTDEQMKESNAGNLVNEEHFFEKRSSLEEHAEPMIIVDTEAGTNISQQSEKIRQPIGLLKHPDTGGDLDDEGPAGVGESFSVEKQQKKNAEASSSRKGKDRTEHDRSVSLCIDVHPEIKLSGSTSPDFISVRTPATKERTRISRKRRCIFDESIVIPNKVYKRWIGDANDLVCKRRKAPHTSYLARKVHKISSLPQSFEEPLIPCGDSIDIISAICKIRSTRDGPAETVEVPPHEEIPGSPNTLRYGEQIPGSSATSMQEDIPIAPLSSLREDIPESPGKLRCEEQIPIAPAPPLHVGIPESPNTLRYDGEQTPIAPATPVTGSSSLRFHDMQGISRSHNEPASSTESTKEGAPQMEDQELEMDLMDEEINSSEGDISEKYKFSLRTRKVARFLLENFLSRKGKEKVEVVNLSSLLQGKTKKQSSRAFYEILVLKSGGWIDVRQDDAYSSILLRELPRLKQTFEAKGIHSKS</sequence>
<keyword evidence="1" id="KW-1185">Reference proteome</keyword>